<dbReference type="InterPro" id="IPR035906">
    <property type="entry name" value="MetI-like_sf"/>
</dbReference>
<dbReference type="RefSeq" id="WP_303905169.1">
    <property type="nucleotide sequence ID" value="NZ_DYXC01000076.1"/>
</dbReference>
<evidence type="ECO:0000256" key="4">
    <source>
        <dbReference type="ARBA" id="ARBA00022692"/>
    </source>
</evidence>
<comment type="subcellular location">
    <subcellularLocation>
        <location evidence="1 7">Cell membrane</location>
        <topology evidence="1 7">Multi-pass membrane protein</topology>
    </subcellularLocation>
</comment>
<evidence type="ECO:0000313" key="9">
    <source>
        <dbReference type="EMBL" id="HJF14611.1"/>
    </source>
</evidence>
<name>A0A921FNA5_9MICC</name>
<feature type="transmembrane region" description="Helical" evidence="7">
    <location>
        <begin position="109"/>
        <end position="129"/>
    </location>
</feature>
<evidence type="ECO:0000256" key="6">
    <source>
        <dbReference type="ARBA" id="ARBA00023136"/>
    </source>
</evidence>
<protein>
    <submittedName>
        <fullName evidence="9">ABC transporter permease subunit</fullName>
    </submittedName>
</protein>
<evidence type="ECO:0000256" key="7">
    <source>
        <dbReference type="RuleBase" id="RU363032"/>
    </source>
</evidence>
<dbReference type="SUPFAM" id="SSF161098">
    <property type="entry name" value="MetI-like"/>
    <property type="match status" value="1"/>
</dbReference>
<reference evidence="9" key="2">
    <citation type="submission" date="2021-09" db="EMBL/GenBank/DDBJ databases">
        <authorList>
            <person name="Gilroy R."/>
        </authorList>
    </citation>
    <scope>NUCLEOTIDE SEQUENCE</scope>
    <source>
        <strain evidence="9">ChiHjej13B12-14962</strain>
    </source>
</reference>
<dbReference type="Pfam" id="PF00528">
    <property type="entry name" value="BPD_transp_1"/>
    <property type="match status" value="1"/>
</dbReference>
<proteinExistence type="inferred from homology"/>
<dbReference type="InterPro" id="IPR000515">
    <property type="entry name" value="MetI-like"/>
</dbReference>
<dbReference type="AlphaFoldDB" id="A0A921FNA5"/>
<keyword evidence="4 7" id="KW-0812">Transmembrane</keyword>
<evidence type="ECO:0000256" key="5">
    <source>
        <dbReference type="ARBA" id="ARBA00022989"/>
    </source>
</evidence>
<dbReference type="PROSITE" id="PS50928">
    <property type="entry name" value="ABC_TM1"/>
    <property type="match status" value="1"/>
</dbReference>
<dbReference type="PANTHER" id="PTHR30151:SF38">
    <property type="entry name" value="ALIPHATIC SULFONATES TRANSPORT PERMEASE PROTEIN SSUC-RELATED"/>
    <property type="match status" value="1"/>
</dbReference>
<dbReference type="PANTHER" id="PTHR30151">
    <property type="entry name" value="ALKANE SULFONATE ABC TRANSPORTER-RELATED, MEMBRANE SUBUNIT"/>
    <property type="match status" value="1"/>
</dbReference>
<dbReference type="Gene3D" id="1.10.3720.10">
    <property type="entry name" value="MetI-like"/>
    <property type="match status" value="1"/>
</dbReference>
<evidence type="ECO:0000259" key="8">
    <source>
        <dbReference type="PROSITE" id="PS50928"/>
    </source>
</evidence>
<sequence length="270" mass="28762">MTVSSAETVTNKIRPRKEKPRTNQVLVIVGLLVLWQIFATIGSLGAVPTPVEVTVAFGSLLAGGTIWSPLGETMLSWALSLVAATIVGVAVGFPLGVSRIAYRMSALTLDFLRTIPALVLVPLVALLFGAGIESVVVLAFLAAVWAVLMQAIYGVHDVDPVARETFRSLRVRKIDYVRLLLLPSAAPYLSTGIRLAAAVCLLVSISAQIVIPAGGLGEAILIAQLGGAVPEMYAYIFLCGLLGIAIDAAFRAMERRALNWHPAHRKTRTK</sequence>
<accession>A0A921FNA5</accession>
<dbReference type="GO" id="GO:0055085">
    <property type="term" value="P:transmembrane transport"/>
    <property type="evidence" value="ECO:0007669"/>
    <property type="project" value="InterPro"/>
</dbReference>
<feature type="transmembrane region" description="Helical" evidence="7">
    <location>
        <begin position="232"/>
        <end position="250"/>
    </location>
</feature>
<feature type="transmembrane region" description="Helical" evidence="7">
    <location>
        <begin position="135"/>
        <end position="155"/>
    </location>
</feature>
<dbReference type="GO" id="GO:0005886">
    <property type="term" value="C:plasma membrane"/>
    <property type="evidence" value="ECO:0007669"/>
    <property type="project" value="UniProtKB-SubCell"/>
</dbReference>
<evidence type="ECO:0000256" key="1">
    <source>
        <dbReference type="ARBA" id="ARBA00004651"/>
    </source>
</evidence>
<comment type="caution">
    <text evidence="9">The sequence shown here is derived from an EMBL/GenBank/DDBJ whole genome shotgun (WGS) entry which is preliminary data.</text>
</comment>
<comment type="similarity">
    <text evidence="7">Belongs to the binding-protein-dependent transport system permease family.</text>
</comment>
<feature type="domain" description="ABC transmembrane type-1" evidence="8">
    <location>
        <begin position="70"/>
        <end position="254"/>
    </location>
</feature>
<dbReference type="EMBL" id="DYXC01000076">
    <property type="protein sequence ID" value="HJF14611.1"/>
    <property type="molecule type" value="Genomic_DNA"/>
</dbReference>
<keyword evidence="6 7" id="KW-0472">Membrane</keyword>
<evidence type="ECO:0000256" key="3">
    <source>
        <dbReference type="ARBA" id="ARBA00022475"/>
    </source>
</evidence>
<gene>
    <name evidence="9" type="ORF">K8V32_07365</name>
</gene>
<feature type="transmembrane region" description="Helical" evidence="7">
    <location>
        <begin position="77"/>
        <end position="97"/>
    </location>
</feature>
<keyword evidence="5 7" id="KW-1133">Transmembrane helix</keyword>
<feature type="transmembrane region" description="Helical" evidence="7">
    <location>
        <begin position="25"/>
        <end position="47"/>
    </location>
</feature>
<keyword evidence="3" id="KW-1003">Cell membrane</keyword>
<keyword evidence="2 7" id="KW-0813">Transport</keyword>
<evidence type="ECO:0000313" key="10">
    <source>
        <dbReference type="Proteomes" id="UP000703315"/>
    </source>
</evidence>
<organism evidence="9 10">
    <name type="scientific">Enteractinococcus helveticum</name>
    <dbReference type="NCBI Taxonomy" id="1837282"/>
    <lineage>
        <taxon>Bacteria</taxon>
        <taxon>Bacillati</taxon>
        <taxon>Actinomycetota</taxon>
        <taxon>Actinomycetes</taxon>
        <taxon>Micrococcales</taxon>
        <taxon>Micrococcaceae</taxon>
    </lineage>
</organism>
<evidence type="ECO:0000256" key="2">
    <source>
        <dbReference type="ARBA" id="ARBA00022448"/>
    </source>
</evidence>
<dbReference type="Proteomes" id="UP000703315">
    <property type="component" value="Unassembled WGS sequence"/>
</dbReference>
<reference evidence="9" key="1">
    <citation type="journal article" date="2021" name="PeerJ">
        <title>Extensive microbial diversity within the chicken gut microbiome revealed by metagenomics and culture.</title>
        <authorList>
            <person name="Gilroy R."/>
            <person name="Ravi A."/>
            <person name="Getino M."/>
            <person name="Pursley I."/>
            <person name="Horton D.L."/>
            <person name="Alikhan N.F."/>
            <person name="Baker D."/>
            <person name="Gharbi K."/>
            <person name="Hall N."/>
            <person name="Watson M."/>
            <person name="Adriaenssens E.M."/>
            <person name="Foster-Nyarko E."/>
            <person name="Jarju S."/>
            <person name="Secka A."/>
            <person name="Antonio M."/>
            <person name="Oren A."/>
            <person name="Chaudhuri R.R."/>
            <person name="La Ragione R."/>
            <person name="Hildebrand F."/>
            <person name="Pallen M.J."/>
        </authorList>
    </citation>
    <scope>NUCLEOTIDE SEQUENCE</scope>
    <source>
        <strain evidence="9">ChiHjej13B12-14962</strain>
    </source>
</reference>